<reference evidence="2" key="1">
    <citation type="journal article" date="2023" name="Mol. Phylogenet. Evol.">
        <title>Genome-scale phylogeny and comparative genomics of the fungal order Sordariales.</title>
        <authorList>
            <person name="Hensen N."/>
            <person name="Bonometti L."/>
            <person name="Westerberg I."/>
            <person name="Brannstrom I.O."/>
            <person name="Guillou S."/>
            <person name="Cros-Aarteil S."/>
            <person name="Calhoun S."/>
            <person name="Haridas S."/>
            <person name="Kuo A."/>
            <person name="Mondo S."/>
            <person name="Pangilinan J."/>
            <person name="Riley R."/>
            <person name="LaButti K."/>
            <person name="Andreopoulos B."/>
            <person name="Lipzen A."/>
            <person name="Chen C."/>
            <person name="Yan M."/>
            <person name="Daum C."/>
            <person name="Ng V."/>
            <person name="Clum A."/>
            <person name="Steindorff A."/>
            <person name="Ohm R.A."/>
            <person name="Martin F."/>
            <person name="Silar P."/>
            <person name="Natvig D.O."/>
            <person name="Lalanne C."/>
            <person name="Gautier V."/>
            <person name="Ament-Velasquez S.L."/>
            <person name="Kruys A."/>
            <person name="Hutchinson M.I."/>
            <person name="Powell A.J."/>
            <person name="Barry K."/>
            <person name="Miller A.N."/>
            <person name="Grigoriev I.V."/>
            <person name="Debuchy R."/>
            <person name="Gladieux P."/>
            <person name="Hiltunen Thoren M."/>
            <person name="Johannesson H."/>
        </authorList>
    </citation>
    <scope>NUCLEOTIDE SEQUENCE</scope>
    <source>
        <strain evidence="2">CBS 990.96</strain>
    </source>
</reference>
<keyword evidence="1" id="KW-0732">Signal</keyword>
<dbReference type="Proteomes" id="UP001301958">
    <property type="component" value="Unassembled WGS sequence"/>
</dbReference>
<evidence type="ECO:0000313" key="3">
    <source>
        <dbReference type="Proteomes" id="UP001301958"/>
    </source>
</evidence>
<dbReference type="PROSITE" id="PS51257">
    <property type="entry name" value="PROKAR_LIPOPROTEIN"/>
    <property type="match status" value="1"/>
</dbReference>
<sequence length="144" mass="14437">MKTTMRSAIILTALVAVTHAQLTLAPSIPTVSGCPAVLSVTALCSTCMTLACIETATISAGCDGCPSAPATIFTGYPCENNCEGLGGCKTEYLVVSAADPGECSGPAATQTTLSGTVTESSSLSSSAGPVSTNAAARLRPFRLW</sequence>
<gene>
    <name evidence="2" type="ORF">QBC38DRAFT_485067</name>
</gene>
<evidence type="ECO:0000313" key="2">
    <source>
        <dbReference type="EMBL" id="KAK4224662.1"/>
    </source>
</evidence>
<dbReference type="EMBL" id="MU865387">
    <property type="protein sequence ID" value="KAK4224662.1"/>
    <property type="molecule type" value="Genomic_DNA"/>
</dbReference>
<proteinExistence type="predicted"/>
<organism evidence="2 3">
    <name type="scientific">Podospora fimiseda</name>
    <dbReference type="NCBI Taxonomy" id="252190"/>
    <lineage>
        <taxon>Eukaryota</taxon>
        <taxon>Fungi</taxon>
        <taxon>Dikarya</taxon>
        <taxon>Ascomycota</taxon>
        <taxon>Pezizomycotina</taxon>
        <taxon>Sordariomycetes</taxon>
        <taxon>Sordariomycetidae</taxon>
        <taxon>Sordariales</taxon>
        <taxon>Podosporaceae</taxon>
        <taxon>Podospora</taxon>
    </lineage>
</organism>
<reference evidence="2" key="2">
    <citation type="submission" date="2023-05" db="EMBL/GenBank/DDBJ databases">
        <authorList>
            <consortium name="Lawrence Berkeley National Laboratory"/>
            <person name="Steindorff A."/>
            <person name="Hensen N."/>
            <person name="Bonometti L."/>
            <person name="Westerberg I."/>
            <person name="Brannstrom I.O."/>
            <person name="Guillou S."/>
            <person name="Cros-Aarteil S."/>
            <person name="Calhoun S."/>
            <person name="Haridas S."/>
            <person name="Kuo A."/>
            <person name="Mondo S."/>
            <person name="Pangilinan J."/>
            <person name="Riley R."/>
            <person name="Labutti K."/>
            <person name="Andreopoulos B."/>
            <person name="Lipzen A."/>
            <person name="Chen C."/>
            <person name="Yanf M."/>
            <person name="Daum C."/>
            <person name="Ng V."/>
            <person name="Clum A."/>
            <person name="Ohm R."/>
            <person name="Martin F."/>
            <person name="Silar P."/>
            <person name="Natvig D."/>
            <person name="Lalanne C."/>
            <person name="Gautier V."/>
            <person name="Ament-Velasquez S.L."/>
            <person name="Kruys A."/>
            <person name="Hutchinson M.I."/>
            <person name="Powell A.J."/>
            <person name="Barry K."/>
            <person name="Miller A.N."/>
            <person name="Grigoriev I.V."/>
            <person name="Debuchy R."/>
            <person name="Gladieux P."/>
            <person name="Thoren M.H."/>
            <person name="Johannesson H."/>
        </authorList>
    </citation>
    <scope>NUCLEOTIDE SEQUENCE</scope>
    <source>
        <strain evidence="2">CBS 990.96</strain>
    </source>
</reference>
<keyword evidence="3" id="KW-1185">Reference proteome</keyword>
<evidence type="ECO:0000256" key="1">
    <source>
        <dbReference type="SAM" id="SignalP"/>
    </source>
</evidence>
<accession>A0AAN7BK08</accession>
<dbReference type="AlphaFoldDB" id="A0AAN7BK08"/>
<protein>
    <submittedName>
        <fullName evidence="2">Uncharacterized protein</fullName>
    </submittedName>
</protein>
<feature type="signal peptide" evidence="1">
    <location>
        <begin position="1"/>
        <end position="20"/>
    </location>
</feature>
<comment type="caution">
    <text evidence="2">The sequence shown here is derived from an EMBL/GenBank/DDBJ whole genome shotgun (WGS) entry which is preliminary data.</text>
</comment>
<feature type="chain" id="PRO_5043043967" evidence="1">
    <location>
        <begin position="21"/>
        <end position="144"/>
    </location>
</feature>
<name>A0AAN7BK08_9PEZI</name>